<evidence type="ECO:0000313" key="1">
    <source>
        <dbReference type="EMBL" id="MBA8827509.1"/>
    </source>
</evidence>
<comment type="caution">
    <text evidence="1">The sequence shown here is derived from an EMBL/GenBank/DDBJ whole genome shotgun (WGS) entry which is preliminary data.</text>
</comment>
<keyword evidence="2" id="KW-1185">Reference proteome</keyword>
<dbReference type="Proteomes" id="UP000569329">
    <property type="component" value="Unassembled WGS sequence"/>
</dbReference>
<dbReference type="RefSeq" id="WP_182546679.1">
    <property type="nucleotide sequence ID" value="NZ_JACGWZ010000008.1"/>
</dbReference>
<sequence length="333" mass="37138">MKRREPLTLTDTQLRQLSHWSCTAHGDTQLGRRAKIIMLAADGVSNAEIVRRVCVSRQTVVTWIKRFRLLGVDGLIDAPRSGRPRTVDEARVIAWTLEPPPWPEGTRRWSTRTLASALGVSNAQVSKVWRRWGIRDGYVFDTDPPFRPTLRYLLGVYLDSRTRAMVLSADQSPPGPPVAEAARGASPAATSERVHAIGDLIESVPIVGPATGPTAPAGLSDFLRCLADPDVRRPLRVVVDTSEQRPALLDEIPSGWRGDVQVHYADHSASWHNMLRVFLWVHELRCERFGRVTQLPGLYEKIADRRSELVPRSARLEWLDSTVRSSEASVVGV</sequence>
<protein>
    <submittedName>
        <fullName evidence="1">Transposase</fullName>
    </submittedName>
</protein>
<reference evidence="1 2" key="1">
    <citation type="submission" date="2020-07" db="EMBL/GenBank/DDBJ databases">
        <title>Sequencing the genomes of 1000 actinobacteria strains.</title>
        <authorList>
            <person name="Klenk H.-P."/>
        </authorList>
    </citation>
    <scope>NUCLEOTIDE SEQUENCE [LARGE SCALE GENOMIC DNA]</scope>
    <source>
        <strain evidence="1 2">DSM 45975</strain>
    </source>
</reference>
<dbReference type="EMBL" id="JACGWZ010000008">
    <property type="protein sequence ID" value="MBA8827509.1"/>
    <property type="molecule type" value="Genomic_DNA"/>
</dbReference>
<dbReference type="AlphaFoldDB" id="A0A839E3R6"/>
<dbReference type="Gene3D" id="1.10.10.10">
    <property type="entry name" value="Winged helix-like DNA-binding domain superfamily/Winged helix DNA-binding domain"/>
    <property type="match status" value="1"/>
</dbReference>
<dbReference type="Pfam" id="PF13551">
    <property type="entry name" value="HTH_29"/>
    <property type="match status" value="1"/>
</dbReference>
<dbReference type="InterPro" id="IPR036388">
    <property type="entry name" value="WH-like_DNA-bd_sf"/>
</dbReference>
<dbReference type="InterPro" id="IPR009057">
    <property type="entry name" value="Homeodomain-like_sf"/>
</dbReference>
<evidence type="ECO:0000313" key="2">
    <source>
        <dbReference type="Proteomes" id="UP000569329"/>
    </source>
</evidence>
<dbReference type="SUPFAM" id="SSF46689">
    <property type="entry name" value="Homeodomain-like"/>
    <property type="match status" value="1"/>
</dbReference>
<accession>A0A839E3R6</accession>
<gene>
    <name evidence="1" type="ORF">FHX42_004905</name>
</gene>
<proteinExistence type="predicted"/>
<organism evidence="1 2">
    <name type="scientific">Halosaccharopolyspora lacisalsi</name>
    <dbReference type="NCBI Taxonomy" id="1000566"/>
    <lineage>
        <taxon>Bacteria</taxon>
        <taxon>Bacillati</taxon>
        <taxon>Actinomycetota</taxon>
        <taxon>Actinomycetes</taxon>
        <taxon>Pseudonocardiales</taxon>
        <taxon>Pseudonocardiaceae</taxon>
        <taxon>Halosaccharopolyspora</taxon>
    </lineage>
</organism>
<name>A0A839E3R6_9PSEU</name>